<name>A0A1M6KJR7_9FLAO</name>
<evidence type="ECO:0000256" key="1">
    <source>
        <dbReference type="ARBA" id="ARBA00005750"/>
    </source>
</evidence>
<protein>
    <recommendedName>
        <fullName evidence="2">protein-tyrosine-phosphatase</fullName>
        <ecNumber evidence="2">3.1.3.48</ecNumber>
    </recommendedName>
</protein>
<evidence type="ECO:0000313" key="5">
    <source>
        <dbReference type="EMBL" id="SHJ59071.1"/>
    </source>
</evidence>
<accession>A0A1M6KJR7</accession>
<evidence type="ECO:0000256" key="2">
    <source>
        <dbReference type="ARBA" id="ARBA00013064"/>
    </source>
</evidence>
<keyword evidence="3" id="KW-0378">Hydrolase</keyword>
<sequence>MFHFFSKKTFLADFLGGFIDIHNHILPGIDDGAKTVADSVALIKGFSEIGVQKFIATPHIMDNYYPNNSDTITNALSSLTKELSQQGMTQITIAAAAEHMIDANFEVILENNQVMPIKNRYMLIEMSYLQPSINFDQAVQKITEHRYFPILAHPERYAFFPINSPKLKSYKNNGIALQLNLLSLSEYYGIEVQKKAHKLLSEGLLDFAGSDVHNQKQLNCLKEMRITNKTAKLLMPIIEKTKSHF</sequence>
<comment type="catalytic activity">
    <reaction evidence="4">
        <text>O-phospho-L-tyrosyl-[protein] + H2O = L-tyrosyl-[protein] + phosphate</text>
        <dbReference type="Rhea" id="RHEA:10684"/>
        <dbReference type="Rhea" id="RHEA-COMP:10136"/>
        <dbReference type="Rhea" id="RHEA-COMP:20101"/>
        <dbReference type="ChEBI" id="CHEBI:15377"/>
        <dbReference type="ChEBI" id="CHEBI:43474"/>
        <dbReference type="ChEBI" id="CHEBI:46858"/>
        <dbReference type="ChEBI" id="CHEBI:61978"/>
        <dbReference type="EC" id="3.1.3.48"/>
    </reaction>
</comment>
<reference evidence="5 6" key="1">
    <citation type="submission" date="2016-11" db="EMBL/GenBank/DDBJ databases">
        <authorList>
            <person name="Jaros S."/>
            <person name="Januszkiewicz K."/>
            <person name="Wedrychowicz H."/>
        </authorList>
    </citation>
    <scope>NUCLEOTIDE SEQUENCE [LARGE SCALE GENOMIC DNA]</scope>
    <source>
        <strain evidence="5 6">CGMCC 1.8863</strain>
    </source>
</reference>
<dbReference type="EC" id="3.1.3.48" evidence="2"/>
<dbReference type="Proteomes" id="UP000184231">
    <property type="component" value="Unassembled WGS sequence"/>
</dbReference>
<dbReference type="GO" id="GO:0004725">
    <property type="term" value="F:protein tyrosine phosphatase activity"/>
    <property type="evidence" value="ECO:0007669"/>
    <property type="project" value="UniProtKB-EC"/>
</dbReference>
<dbReference type="AlphaFoldDB" id="A0A1M6KJR7"/>
<comment type="similarity">
    <text evidence="1">Belongs to the metallo-dependent hydrolases superfamily. CpsB/CapC family.</text>
</comment>
<dbReference type="Gene3D" id="3.20.20.140">
    <property type="entry name" value="Metal-dependent hydrolases"/>
    <property type="match status" value="1"/>
</dbReference>
<dbReference type="InterPro" id="IPR016667">
    <property type="entry name" value="Caps_polysacc_synth_CpsB/CapC"/>
</dbReference>
<proteinExistence type="inferred from homology"/>
<dbReference type="PANTHER" id="PTHR39181:SF1">
    <property type="entry name" value="TYROSINE-PROTEIN PHOSPHATASE YWQE"/>
    <property type="match status" value="1"/>
</dbReference>
<evidence type="ECO:0000256" key="3">
    <source>
        <dbReference type="ARBA" id="ARBA00022801"/>
    </source>
</evidence>
<dbReference type="PANTHER" id="PTHR39181">
    <property type="entry name" value="TYROSINE-PROTEIN PHOSPHATASE YWQE"/>
    <property type="match status" value="1"/>
</dbReference>
<dbReference type="RefSeq" id="WP_072765397.1">
    <property type="nucleotide sequence ID" value="NZ_FQYX01000026.1"/>
</dbReference>
<dbReference type="SUPFAM" id="SSF89550">
    <property type="entry name" value="PHP domain-like"/>
    <property type="match status" value="1"/>
</dbReference>
<dbReference type="EMBL" id="FQYX01000026">
    <property type="protein sequence ID" value="SHJ59071.1"/>
    <property type="molecule type" value="Genomic_DNA"/>
</dbReference>
<dbReference type="PIRSF" id="PIRSF016557">
    <property type="entry name" value="Caps_synth_CpsB"/>
    <property type="match status" value="1"/>
</dbReference>
<dbReference type="InterPro" id="IPR016195">
    <property type="entry name" value="Pol/histidinol_Pase-like"/>
</dbReference>
<dbReference type="Pfam" id="PF19567">
    <property type="entry name" value="CpsB_CapC"/>
    <property type="match status" value="1"/>
</dbReference>
<evidence type="ECO:0000313" key="6">
    <source>
        <dbReference type="Proteomes" id="UP000184231"/>
    </source>
</evidence>
<dbReference type="GO" id="GO:0030145">
    <property type="term" value="F:manganese ion binding"/>
    <property type="evidence" value="ECO:0007669"/>
    <property type="project" value="InterPro"/>
</dbReference>
<dbReference type="STRING" id="558155.SAMN04487911_12626"/>
<gene>
    <name evidence="5" type="ORF">SAMN04487911_12626</name>
</gene>
<organism evidence="5 6">
    <name type="scientific">Arenibacter nanhaiticus</name>
    <dbReference type="NCBI Taxonomy" id="558155"/>
    <lineage>
        <taxon>Bacteria</taxon>
        <taxon>Pseudomonadati</taxon>
        <taxon>Bacteroidota</taxon>
        <taxon>Flavobacteriia</taxon>
        <taxon>Flavobacteriales</taxon>
        <taxon>Flavobacteriaceae</taxon>
        <taxon>Arenibacter</taxon>
    </lineage>
</organism>
<evidence type="ECO:0000256" key="4">
    <source>
        <dbReference type="ARBA" id="ARBA00051722"/>
    </source>
</evidence>
<dbReference type="OrthoDB" id="9788539at2"/>
<keyword evidence="6" id="KW-1185">Reference proteome</keyword>